<dbReference type="AlphaFoldDB" id="I3TSY3"/>
<dbReference type="KEGG" id="tmo:TMO_a0468"/>
<dbReference type="EMBL" id="CP003237">
    <property type="protein sequence ID" value="AFK55871.1"/>
    <property type="molecule type" value="Genomic_DNA"/>
</dbReference>
<feature type="domain" description="Aminoglycoside phosphotransferase" evidence="2">
    <location>
        <begin position="124"/>
        <end position="283"/>
    </location>
</feature>
<accession>I3TSY3</accession>
<feature type="compositionally biased region" description="Low complexity" evidence="1">
    <location>
        <begin position="523"/>
        <end position="552"/>
    </location>
</feature>
<dbReference type="RefSeq" id="WP_014747548.1">
    <property type="nucleotide sequence ID" value="NC_017957.2"/>
</dbReference>
<evidence type="ECO:0000256" key="1">
    <source>
        <dbReference type="SAM" id="MobiDB-lite"/>
    </source>
</evidence>
<keyword evidence="3" id="KW-0614">Plasmid</keyword>
<organism evidence="3 4">
    <name type="scientific">Tistrella mobilis (strain KA081020-065)</name>
    <dbReference type="NCBI Taxonomy" id="1110502"/>
    <lineage>
        <taxon>Bacteria</taxon>
        <taxon>Pseudomonadati</taxon>
        <taxon>Pseudomonadota</taxon>
        <taxon>Alphaproteobacteria</taxon>
        <taxon>Geminicoccales</taxon>
        <taxon>Geminicoccaceae</taxon>
        <taxon>Tistrella</taxon>
    </lineage>
</organism>
<proteinExistence type="predicted"/>
<dbReference type="Gene3D" id="3.40.50.300">
    <property type="entry name" value="P-loop containing nucleotide triphosphate hydrolases"/>
    <property type="match status" value="1"/>
</dbReference>
<dbReference type="Pfam" id="PF13671">
    <property type="entry name" value="AAA_33"/>
    <property type="match status" value="1"/>
</dbReference>
<feature type="compositionally biased region" description="Basic and acidic residues" evidence="1">
    <location>
        <begin position="506"/>
        <end position="521"/>
    </location>
</feature>
<dbReference type="InterPro" id="IPR002575">
    <property type="entry name" value="Aminoglycoside_PTrfase"/>
</dbReference>
<reference evidence="3 4" key="1">
    <citation type="journal article" date="2012" name="J. Am. Chem. Soc.">
        <title>Bacterial biosynthesis and maturation of the didemnin anti-cancer agents.</title>
        <authorList>
            <person name="Xu Y."/>
            <person name="Kersten R.D."/>
            <person name="Nam S.J."/>
            <person name="Lu L."/>
            <person name="Al-Suwailem A.M."/>
            <person name="Zheng H."/>
            <person name="Fenical W."/>
            <person name="Dorrestein P.C."/>
            <person name="Moore B.S."/>
            <person name="Qian P.Y."/>
        </authorList>
    </citation>
    <scope>NUCLEOTIDE SEQUENCE [LARGE SCALE GENOMIC DNA]</scope>
    <source>
        <strain evidence="3 4">KA081020-065</strain>
    </source>
</reference>
<dbReference type="InterPro" id="IPR011009">
    <property type="entry name" value="Kinase-like_dom_sf"/>
</dbReference>
<keyword evidence="4" id="KW-1185">Reference proteome</keyword>
<evidence type="ECO:0000313" key="3">
    <source>
        <dbReference type="EMBL" id="AFK55871.1"/>
    </source>
</evidence>
<dbReference type="SUPFAM" id="SSF52540">
    <property type="entry name" value="P-loop containing nucleoside triphosphate hydrolases"/>
    <property type="match status" value="1"/>
</dbReference>
<dbReference type="PANTHER" id="PTHR43883:SF1">
    <property type="entry name" value="GLUCONOKINASE"/>
    <property type="match status" value="1"/>
</dbReference>
<geneLocation type="plasmid" evidence="3 4">
    <name>pTM1</name>
</geneLocation>
<sequence>MHTEDQSAAIACVKEHLAAGDGVPPRLVETHISLVFIGRTRVLKLKKAVRFPYLDFGTAALRAAACGREVALNRRTAPGIYLGVRRLTAGPDGRVEMEGAGPLVDAVVEMVRFDEDGLLDRLAERDGLAGQDGLNRGLIEALGQAVYDFHAAARVIGPDGGADRVRRVLEINRQGLEAGIAAGLLDGGVARAVIGASEAAFAANAALLEARGRIGRVRHGHGDLHLRNIVLIDGRPTAFDCIEFDDDLAITDVLYDLAFLIMDLLHRGRPAAAAAVFNRYLDAAPEDNAGAAHDRGPGLALMPLFLAMRAVVRAHVGAAAAMDASGADRDRIAAEAGAYLDLARRLLAPAPPRLVAVGGFSGSGKSTIAAALAADLGAAPGARIIASDRLRKRAFGQAATTRLPAEAYTPQVSERIYAEMAAEAAAALAAGHSVIADAVFDRADTRARIRAVAEAADLPFDGLWLEAPEAVLVERVTARRGDPSDADADVVRAQLARAAGSAGPTDWHHLAADGAPDDRAARARGTLGLAADPLSSPASTSAPIPTAATAPE</sequence>
<gene>
    <name evidence="3" type="ordered locus">TMO_a0468</name>
</gene>
<evidence type="ECO:0000313" key="4">
    <source>
        <dbReference type="Proteomes" id="UP000005258"/>
    </source>
</evidence>
<dbReference type="InterPro" id="IPR052732">
    <property type="entry name" value="Cell-binding_unc_protein"/>
</dbReference>
<dbReference type="Pfam" id="PF01636">
    <property type="entry name" value="APH"/>
    <property type="match status" value="1"/>
</dbReference>
<dbReference type="SUPFAM" id="SSF56112">
    <property type="entry name" value="Protein kinase-like (PK-like)"/>
    <property type="match status" value="1"/>
</dbReference>
<feature type="region of interest" description="Disordered" evidence="1">
    <location>
        <begin position="502"/>
        <end position="552"/>
    </location>
</feature>
<name>I3TSY3_TISMK</name>
<protein>
    <recommendedName>
        <fullName evidence="2">Aminoglycoside phosphotransferase domain-containing protein</fullName>
    </recommendedName>
</protein>
<dbReference type="HOGENOM" id="CLU_026771_1_0_5"/>
<dbReference type="PANTHER" id="PTHR43883">
    <property type="entry name" value="SLR0207 PROTEIN"/>
    <property type="match status" value="1"/>
</dbReference>
<evidence type="ECO:0000259" key="2">
    <source>
        <dbReference type="Pfam" id="PF01636"/>
    </source>
</evidence>
<dbReference type="Proteomes" id="UP000005258">
    <property type="component" value="Plasmid pTM1"/>
</dbReference>
<dbReference type="InterPro" id="IPR027417">
    <property type="entry name" value="P-loop_NTPase"/>
</dbReference>
<dbReference type="PATRIC" id="fig|1110502.3.peg.4119"/>